<dbReference type="OrthoDB" id="4544429at2"/>
<dbReference type="RefSeq" id="WP_033360395.1">
    <property type="nucleotide sequence ID" value="NZ_CP073767.1"/>
</dbReference>
<dbReference type="AlphaFoldDB" id="A0A9Q9MC75"/>
<dbReference type="EMBL" id="CP073767">
    <property type="protein sequence ID" value="UWZ50619.1"/>
    <property type="molecule type" value="Genomic_DNA"/>
</dbReference>
<dbReference type="KEGG" id="daur:Daura_27750"/>
<name>A0A9Q9MC75_9ACTN</name>
<reference evidence="1" key="1">
    <citation type="submission" date="2021-04" db="EMBL/GenBank/DDBJ databases">
        <title>Dactylosporangium aurantiacum NRRL B-8018 full assembly.</title>
        <authorList>
            <person name="Hartkoorn R.C."/>
            <person name="Beaudoing E."/>
            <person name="Hot D."/>
        </authorList>
    </citation>
    <scope>NUCLEOTIDE SEQUENCE</scope>
    <source>
        <strain evidence="1">NRRL B-8018</strain>
    </source>
</reference>
<sequence>MTSTAWRPPLELPFHWHAYDVGHLLPEDWAEALLAVAREHAVRRVFRPTMTTAREVADVRIPMHSVDGEVLRRAAPWTFELYSGWFKELGERTAEEKLQETSTDNRALSLNIQDGITMRYPCHVDSNPMQGLLYLTTCTEETGGALVVARDRAARTVADVDADALRIYPAKGQLYFFDARRHAHYVEPLRRPDAVRAVLTMNYYSPSCPETQRPAGLDEQLFSR</sequence>
<evidence type="ECO:0000313" key="2">
    <source>
        <dbReference type="Proteomes" id="UP001058003"/>
    </source>
</evidence>
<proteinExistence type="predicted"/>
<evidence type="ECO:0000313" key="1">
    <source>
        <dbReference type="EMBL" id="UWZ50619.1"/>
    </source>
</evidence>
<protein>
    <submittedName>
        <fullName evidence="1">2OG-Fe(II) oxygenase</fullName>
    </submittedName>
</protein>
<gene>
    <name evidence="1" type="ORF">Daura_27750</name>
</gene>
<accession>A0A9Q9MC75</accession>
<dbReference type="Proteomes" id="UP001058003">
    <property type="component" value="Chromosome"/>
</dbReference>
<organism evidence="1 2">
    <name type="scientific">Dactylosporangium aurantiacum</name>
    <dbReference type="NCBI Taxonomy" id="35754"/>
    <lineage>
        <taxon>Bacteria</taxon>
        <taxon>Bacillati</taxon>
        <taxon>Actinomycetota</taxon>
        <taxon>Actinomycetes</taxon>
        <taxon>Micromonosporales</taxon>
        <taxon>Micromonosporaceae</taxon>
        <taxon>Dactylosporangium</taxon>
    </lineage>
</organism>
<keyword evidence="2" id="KW-1185">Reference proteome</keyword>
<dbReference type="Gene3D" id="2.60.120.620">
    <property type="entry name" value="q2cbj1_9rhob like domain"/>
    <property type="match status" value="1"/>
</dbReference>